<comment type="subcellular location">
    <subcellularLocation>
        <location evidence="1 3">Cytoplasm</location>
    </subcellularLocation>
</comment>
<gene>
    <name evidence="5" type="ORF">BHY08_06970</name>
</gene>
<dbReference type="PRINTS" id="PR00050">
    <property type="entry name" value="COLDSHOCK"/>
</dbReference>
<dbReference type="PROSITE" id="PS00352">
    <property type="entry name" value="CSD_1"/>
    <property type="match status" value="1"/>
</dbReference>
<dbReference type="Pfam" id="PF00313">
    <property type="entry name" value="CSD"/>
    <property type="match status" value="1"/>
</dbReference>
<protein>
    <submittedName>
        <fullName evidence="5">Cold-shock protein</fullName>
    </submittedName>
</protein>
<evidence type="ECO:0000256" key="2">
    <source>
        <dbReference type="ARBA" id="ARBA00022490"/>
    </source>
</evidence>
<keyword evidence="6" id="KW-1185">Reference proteome</keyword>
<keyword evidence="2" id="KW-0963">Cytoplasm</keyword>
<evidence type="ECO:0000256" key="3">
    <source>
        <dbReference type="RuleBase" id="RU000408"/>
    </source>
</evidence>
<dbReference type="PIRSF" id="PIRSF002599">
    <property type="entry name" value="Cold_shock_A"/>
    <property type="match status" value="1"/>
</dbReference>
<dbReference type="InterPro" id="IPR002059">
    <property type="entry name" value="CSP_DNA-bd"/>
</dbReference>
<dbReference type="Gene3D" id="2.40.50.140">
    <property type="entry name" value="Nucleic acid-binding proteins"/>
    <property type="match status" value="1"/>
</dbReference>
<dbReference type="GO" id="GO:0003676">
    <property type="term" value="F:nucleic acid binding"/>
    <property type="evidence" value="ECO:0007669"/>
    <property type="project" value="InterPro"/>
</dbReference>
<dbReference type="OrthoDB" id="9805039at2"/>
<dbReference type="CDD" id="cd04458">
    <property type="entry name" value="CSP_CDS"/>
    <property type="match status" value="1"/>
</dbReference>
<evidence type="ECO:0000259" key="4">
    <source>
        <dbReference type="PROSITE" id="PS51857"/>
    </source>
</evidence>
<dbReference type="PANTHER" id="PTHR11544">
    <property type="entry name" value="COLD SHOCK DOMAIN CONTAINING PROTEINS"/>
    <property type="match status" value="1"/>
</dbReference>
<dbReference type="KEGG" id="vte:BHY08_06970"/>
<dbReference type="PROSITE" id="PS51857">
    <property type="entry name" value="CSD_2"/>
    <property type="match status" value="1"/>
</dbReference>
<organism evidence="5 6">
    <name type="scientific">Vagococcus teuberi</name>
    <dbReference type="NCBI Taxonomy" id="519472"/>
    <lineage>
        <taxon>Bacteria</taxon>
        <taxon>Bacillati</taxon>
        <taxon>Bacillota</taxon>
        <taxon>Bacilli</taxon>
        <taxon>Lactobacillales</taxon>
        <taxon>Enterococcaceae</taxon>
        <taxon>Vagococcus</taxon>
    </lineage>
</organism>
<dbReference type="RefSeq" id="WP_071457184.1">
    <property type="nucleotide sequence ID" value="NZ_CABJEN010000001.1"/>
</dbReference>
<dbReference type="InterPro" id="IPR011129">
    <property type="entry name" value="CSD"/>
</dbReference>
<dbReference type="InterPro" id="IPR019844">
    <property type="entry name" value="CSD_CS"/>
</dbReference>
<evidence type="ECO:0000313" key="5">
    <source>
        <dbReference type="EMBL" id="APB31592.1"/>
    </source>
</evidence>
<dbReference type="Gene3D" id="6.20.370.130">
    <property type="match status" value="1"/>
</dbReference>
<feature type="domain" description="CSD" evidence="4">
    <location>
        <begin position="1"/>
        <end position="65"/>
    </location>
</feature>
<accession>A0A1J0A6N3</accession>
<evidence type="ECO:0000256" key="1">
    <source>
        <dbReference type="ARBA" id="ARBA00004496"/>
    </source>
</evidence>
<dbReference type="InterPro" id="IPR050181">
    <property type="entry name" value="Cold_shock_domain"/>
</dbReference>
<dbReference type="STRING" id="519472.BHY08_06970"/>
<dbReference type="Proteomes" id="UP000191200">
    <property type="component" value="Chromosome"/>
</dbReference>
<evidence type="ECO:0000313" key="6">
    <source>
        <dbReference type="Proteomes" id="UP000191200"/>
    </source>
</evidence>
<dbReference type="SUPFAM" id="SSF50249">
    <property type="entry name" value="Nucleic acid-binding proteins"/>
    <property type="match status" value="1"/>
</dbReference>
<dbReference type="AlphaFoldDB" id="A0A1J0A6N3"/>
<name>A0A1J0A6N3_9ENTE</name>
<proteinExistence type="predicted"/>
<dbReference type="GO" id="GO:0005737">
    <property type="term" value="C:cytoplasm"/>
    <property type="evidence" value="ECO:0007669"/>
    <property type="project" value="UniProtKB-SubCell"/>
</dbReference>
<dbReference type="EMBL" id="CP017267">
    <property type="protein sequence ID" value="APB31592.1"/>
    <property type="molecule type" value="Genomic_DNA"/>
</dbReference>
<dbReference type="InterPro" id="IPR012340">
    <property type="entry name" value="NA-bd_OB-fold"/>
</dbReference>
<sequence>MKQGLVKWFDVKKGYGFIIYDQDEEIFVHFTAINQDGFKTLFEGQQVTFDIKEGARGLQASNVSVIDEEKRVD</sequence>
<reference evidence="5 6" key="1">
    <citation type="submission" date="2016-09" db="EMBL/GenBank/DDBJ databases">
        <title>Vagococcus teuberi sp. nov., isolated from the Malian artisanal sour milk fene.</title>
        <authorList>
            <person name="Wullschleger S."/>
            <person name="Seifert C."/>
            <person name="Baumgartner S."/>
            <person name="Lacroix C."/>
            <person name="Bonfoh B."/>
            <person name="Stevens M.J."/>
            <person name="Meile L."/>
        </authorList>
    </citation>
    <scope>NUCLEOTIDE SEQUENCE [LARGE SCALE GENOMIC DNA]</scope>
    <source>
        <strain evidence="5 6">DSM 21459</strain>
    </source>
</reference>
<dbReference type="InterPro" id="IPR012156">
    <property type="entry name" value="Cold_shock_CspA"/>
</dbReference>
<dbReference type="SMART" id="SM00357">
    <property type="entry name" value="CSP"/>
    <property type="match status" value="1"/>
</dbReference>